<dbReference type="Proteomes" id="UP000479692">
    <property type="component" value="Unassembled WGS sequence"/>
</dbReference>
<dbReference type="EMBL" id="WOXT01000005">
    <property type="protein sequence ID" value="MUV15386.1"/>
    <property type="molecule type" value="Genomic_DNA"/>
</dbReference>
<proteinExistence type="predicted"/>
<sequence length="316" mass="35786">MVAFRRITAGLLCLAAVLSLPLLQRDARAADAVNVDDAHVLVLGRISDDPKEHYEQLKPLLDYVVPRMANVGIREGRILMAHDVQQMNSYLRRGRVDWVTETAGTGMLLEQGSGARPLLLTERDGVSQYTSVFFVRKDSGIRSLKDMRGRRVAFQNPYSTSAYYVPASELLDQGLKLEILLSPMDRAEPNRVGYLFARTELNIATWVHKRMVDVGVMSNLDWQNPQRVPAAFRVDLQIVHETPPYPRALEMVRGTMDPKVAARLREVLIEASHDPDAREALLRFFKTTRFLPLDDRAQQSLQRIGDGVKRIRAEVE</sequence>
<dbReference type="Gene3D" id="3.40.190.10">
    <property type="entry name" value="Periplasmic binding protein-like II"/>
    <property type="match status" value="2"/>
</dbReference>
<dbReference type="SUPFAM" id="SSF53850">
    <property type="entry name" value="Periplasmic binding protein-like II"/>
    <property type="match status" value="1"/>
</dbReference>
<keyword evidence="3" id="KW-1185">Reference proteome</keyword>
<dbReference type="Pfam" id="PF12974">
    <property type="entry name" value="Phosphonate-bd"/>
    <property type="match status" value="1"/>
</dbReference>
<reference evidence="2 3" key="1">
    <citation type="submission" date="2019-12" db="EMBL/GenBank/DDBJ databases">
        <authorList>
            <person name="Xu J."/>
        </authorList>
    </citation>
    <scope>NUCLEOTIDE SEQUENCE [LARGE SCALE GENOMIC DNA]</scope>
    <source>
        <strain evidence="2 3">HX-5-24</strain>
    </source>
</reference>
<accession>A0A7C9M500</accession>
<keyword evidence="1" id="KW-0732">Signal</keyword>
<gene>
    <name evidence="2" type="ORF">GN331_14360</name>
</gene>
<dbReference type="AlphaFoldDB" id="A0A7C9M500"/>
<feature type="chain" id="PRO_5028847407" evidence="1">
    <location>
        <begin position="30"/>
        <end position="316"/>
    </location>
</feature>
<organism evidence="2 3">
    <name type="scientific">Noviluteimonas gilva</name>
    <dbReference type="NCBI Taxonomy" id="2682097"/>
    <lineage>
        <taxon>Bacteria</taxon>
        <taxon>Pseudomonadati</taxon>
        <taxon>Pseudomonadota</taxon>
        <taxon>Gammaproteobacteria</taxon>
        <taxon>Lysobacterales</taxon>
        <taxon>Lysobacteraceae</taxon>
        <taxon>Noviluteimonas</taxon>
    </lineage>
</organism>
<dbReference type="PANTHER" id="PTHR35841">
    <property type="entry name" value="PHOSPHONATES-BINDING PERIPLASMIC PROTEIN"/>
    <property type="match status" value="1"/>
</dbReference>
<dbReference type="PANTHER" id="PTHR35841:SF1">
    <property type="entry name" value="PHOSPHONATES-BINDING PERIPLASMIC PROTEIN"/>
    <property type="match status" value="1"/>
</dbReference>
<evidence type="ECO:0000313" key="3">
    <source>
        <dbReference type="Proteomes" id="UP000479692"/>
    </source>
</evidence>
<evidence type="ECO:0000313" key="2">
    <source>
        <dbReference type="EMBL" id="MUV15386.1"/>
    </source>
</evidence>
<comment type="caution">
    <text evidence="2">The sequence shown here is derived from an EMBL/GenBank/DDBJ whole genome shotgun (WGS) entry which is preliminary data.</text>
</comment>
<name>A0A7C9M500_9GAMM</name>
<feature type="signal peptide" evidence="1">
    <location>
        <begin position="1"/>
        <end position="29"/>
    </location>
</feature>
<evidence type="ECO:0000256" key="1">
    <source>
        <dbReference type="SAM" id="SignalP"/>
    </source>
</evidence>
<protein>
    <submittedName>
        <fullName evidence="2">PhnD/SsuA/transferrin family substrate-binding protein</fullName>
    </submittedName>
</protein>